<dbReference type="InterPro" id="IPR000045">
    <property type="entry name" value="Prepilin_IV_endopep_pep"/>
</dbReference>
<dbReference type="PANTHER" id="PTHR30487">
    <property type="entry name" value="TYPE 4 PREPILIN-LIKE PROTEINS LEADER PEPTIDE-PROCESSING ENZYME"/>
    <property type="match status" value="1"/>
</dbReference>
<keyword evidence="4" id="KW-0812">Transmembrane</keyword>
<dbReference type="PANTHER" id="PTHR30487:SF0">
    <property type="entry name" value="PREPILIN LEADER PEPTIDASE_N-METHYLTRANSFERASE-RELATED"/>
    <property type="match status" value="1"/>
</dbReference>
<feature type="compositionally biased region" description="Basic and acidic residues" evidence="3">
    <location>
        <begin position="40"/>
        <end position="64"/>
    </location>
</feature>
<comment type="similarity">
    <text evidence="1 2">Belongs to the peptidase A24 family.</text>
</comment>
<comment type="caution">
    <text evidence="6">The sequence shown here is derived from an EMBL/GenBank/DDBJ whole genome shotgun (WGS) entry which is preliminary data.</text>
</comment>
<evidence type="ECO:0000256" key="4">
    <source>
        <dbReference type="SAM" id="Phobius"/>
    </source>
</evidence>
<proteinExistence type="inferred from homology"/>
<feature type="transmembrane region" description="Helical" evidence="4">
    <location>
        <begin position="148"/>
        <end position="168"/>
    </location>
</feature>
<dbReference type="InterPro" id="IPR050882">
    <property type="entry name" value="Prepilin_peptidase/N-MTase"/>
</dbReference>
<evidence type="ECO:0000256" key="1">
    <source>
        <dbReference type="ARBA" id="ARBA00005801"/>
    </source>
</evidence>
<dbReference type="PRINTS" id="PR00864">
    <property type="entry name" value="PREPILNPTASE"/>
</dbReference>
<evidence type="ECO:0000256" key="3">
    <source>
        <dbReference type="SAM" id="MobiDB-lite"/>
    </source>
</evidence>
<dbReference type="Gene3D" id="1.20.120.1220">
    <property type="match status" value="1"/>
</dbReference>
<evidence type="ECO:0000313" key="6">
    <source>
        <dbReference type="EMBL" id="NJQ15645.1"/>
    </source>
</evidence>
<evidence type="ECO:0000259" key="5">
    <source>
        <dbReference type="Pfam" id="PF01478"/>
    </source>
</evidence>
<feature type="transmembrane region" description="Helical" evidence="4">
    <location>
        <begin position="251"/>
        <end position="272"/>
    </location>
</feature>
<reference evidence="6 7" key="1">
    <citation type="submission" date="2020-03" db="EMBL/GenBank/DDBJ databases">
        <title>Draft genome of Streptomyces sp. ventii, isolated from the Axial Seamount in the Pacific Ocean, and resequencing of the two type strains Streptomyces lonarensis strain NCL 716 and Streptomyces bohaiensis strain 11A07.</title>
        <authorList>
            <person name="Loughran R.M."/>
            <person name="Pfannmuller K.M."/>
            <person name="Wasson B.J."/>
            <person name="Deadmond M.C."/>
            <person name="Paddock B.E."/>
            <person name="Koyack M.J."/>
            <person name="Gallegos D.A."/>
            <person name="Mitchell E.A."/>
            <person name="Ushijima B."/>
            <person name="Saw J.H."/>
            <person name="Mcphail K.L."/>
            <person name="Videau P."/>
        </authorList>
    </citation>
    <scope>NUCLEOTIDE SEQUENCE [LARGE SCALE GENOMIC DNA]</scope>
    <source>
        <strain evidence="6 7">11A07</strain>
    </source>
</reference>
<evidence type="ECO:0000313" key="7">
    <source>
        <dbReference type="Proteomes" id="UP000727056"/>
    </source>
</evidence>
<gene>
    <name evidence="6" type="ORF">HCN52_11970</name>
</gene>
<sequence>MPPAAAATEEQGPVDTASVSPDSGPLRDADSRGSHGVAADAHRGGDPGDHRSADGDGPASDHRAAVSGDGEAPAGDPPHRGAAPALPGTAAVEPPRRVLPAVVTAAVCGVLASAVGADPVLAVWLLLVPGMVAITAVDLAVLRLPDVLTYPMACLAAGGLGLCALLVADAGGSWLRALLGGITLSGSLLVLALINPRGMGLGDVKLSLALGTVLGWYGWGVLVLGVFAGFLLASVYAFHLVALRGAGRGTAFSMGPFLAAGTLVGVVLGGLAG</sequence>
<protein>
    <submittedName>
        <fullName evidence="6">Prepilin peptidase</fullName>
    </submittedName>
</protein>
<dbReference type="EMBL" id="JAAVJC010000083">
    <property type="protein sequence ID" value="NJQ15645.1"/>
    <property type="molecule type" value="Genomic_DNA"/>
</dbReference>
<feature type="transmembrane region" description="Helical" evidence="4">
    <location>
        <begin position="174"/>
        <end position="194"/>
    </location>
</feature>
<dbReference type="InterPro" id="IPR014032">
    <property type="entry name" value="Peptidase_A24A_bac"/>
</dbReference>
<keyword evidence="4" id="KW-0472">Membrane</keyword>
<organism evidence="6 7">
    <name type="scientific">Streptomyces bohaiensis</name>
    <dbReference type="NCBI Taxonomy" id="1431344"/>
    <lineage>
        <taxon>Bacteria</taxon>
        <taxon>Bacillati</taxon>
        <taxon>Actinomycetota</taxon>
        <taxon>Actinomycetes</taxon>
        <taxon>Kitasatosporales</taxon>
        <taxon>Streptomycetaceae</taxon>
        <taxon>Streptomyces</taxon>
    </lineage>
</organism>
<feature type="transmembrane region" description="Helical" evidence="4">
    <location>
        <begin position="121"/>
        <end position="141"/>
    </location>
</feature>
<dbReference type="Pfam" id="PF01478">
    <property type="entry name" value="Peptidase_A24"/>
    <property type="match status" value="1"/>
</dbReference>
<name>A0ABX1C924_9ACTN</name>
<evidence type="ECO:0000256" key="2">
    <source>
        <dbReference type="RuleBase" id="RU003793"/>
    </source>
</evidence>
<keyword evidence="4" id="KW-1133">Transmembrane helix</keyword>
<keyword evidence="7" id="KW-1185">Reference proteome</keyword>
<feature type="region of interest" description="Disordered" evidence="3">
    <location>
        <begin position="1"/>
        <end position="89"/>
    </location>
</feature>
<accession>A0ABX1C924</accession>
<feature type="domain" description="Prepilin type IV endopeptidase peptidase" evidence="5">
    <location>
        <begin position="126"/>
        <end position="237"/>
    </location>
</feature>
<feature type="transmembrane region" description="Helical" evidence="4">
    <location>
        <begin position="206"/>
        <end position="239"/>
    </location>
</feature>
<dbReference type="Proteomes" id="UP000727056">
    <property type="component" value="Unassembled WGS sequence"/>
</dbReference>